<keyword evidence="1" id="KW-0175">Coiled coil</keyword>
<reference evidence="3 4" key="1">
    <citation type="journal article" date="2024" name="G3 (Bethesda)">
        <title>Genome assembly of Hibiscus sabdariffa L. provides insights into metabolisms of medicinal natural products.</title>
        <authorList>
            <person name="Kim T."/>
        </authorList>
    </citation>
    <scope>NUCLEOTIDE SEQUENCE [LARGE SCALE GENOMIC DNA]</scope>
    <source>
        <strain evidence="3">TK-2024</strain>
        <tissue evidence="3">Old leaves</tissue>
    </source>
</reference>
<dbReference type="PANTHER" id="PTHR48435">
    <property type="entry name" value="POLYPROTEIN"/>
    <property type="match status" value="1"/>
</dbReference>
<organism evidence="3 4">
    <name type="scientific">Hibiscus sabdariffa</name>
    <name type="common">roselle</name>
    <dbReference type="NCBI Taxonomy" id="183260"/>
    <lineage>
        <taxon>Eukaryota</taxon>
        <taxon>Viridiplantae</taxon>
        <taxon>Streptophyta</taxon>
        <taxon>Embryophyta</taxon>
        <taxon>Tracheophyta</taxon>
        <taxon>Spermatophyta</taxon>
        <taxon>Magnoliopsida</taxon>
        <taxon>eudicotyledons</taxon>
        <taxon>Gunneridae</taxon>
        <taxon>Pentapetalae</taxon>
        <taxon>rosids</taxon>
        <taxon>malvids</taxon>
        <taxon>Malvales</taxon>
        <taxon>Malvaceae</taxon>
        <taxon>Malvoideae</taxon>
        <taxon>Hibiscus</taxon>
    </lineage>
</organism>
<comment type="caution">
    <text evidence="3">The sequence shown here is derived from an EMBL/GenBank/DDBJ whole genome shotgun (WGS) entry which is preliminary data.</text>
</comment>
<feature type="compositionally biased region" description="Basic and acidic residues" evidence="2">
    <location>
        <begin position="671"/>
        <end position="696"/>
    </location>
</feature>
<feature type="coiled-coil region" evidence="1">
    <location>
        <begin position="574"/>
        <end position="626"/>
    </location>
</feature>
<evidence type="ECO:0000313" key="4">
    <source>
        <dbReference type="Proteomes" id="UP001472677"/>
    </source>
</evidence>
<dbReference type="InterPro" id="IPR053098">
    <property type="entry name" value="Petuviruses_polyprotein"/>
</dbReference>
<protein>
    <submittedName>
        <fullName evidence="3">Uncharacterized protein</fullName>
    </submittedName>
</protein>
<dbReference type="PANTHER" id="PTHR48435:SF1">
    <property type="entry name" value="POLYPROTEIN"/>
    <property type="match status" value="1"/>
</dbReference>
<dbReference type="Proteomes" id="UP001472677">
    <property type="component" value="Unassembled WGS sequence"/>
</dbReference>
<dbReference type="InterPro" id="IPR028919">
    <property type="entry name" value="Viral_movement"/>
</dbReference>
<feature type="region of interest" description="Disordered" evidence="2">
    <location>
        <begin position="652"/>
        <end position="696"/>
    </location>
</feature>
<dbReference type="EMBL" id="JBBPBM010000134">
    <property type="protein sequence ID" value="KAK8504942.1"/>
    <property type="molecule type" value="Genomic_DNA"/>
</dbReference>
<dbReference type="Pfam" id="PF01107">
    <property type="entry name" value="MP"/>
    <property type="match status" value="1"/>
</dbReference>
<accession>A0ABR2BDK4</accession>
<sequence>MANLIPRSSSNRSLVSMEVNPKLRSYSSKKISSLYEKSSTSIIRSIKSLIHTPSKSVKEYVQSSRFDKHYITRSATEQFVTLEILSEFPKGWIEAGYSHIHFGAIRLALNYHGVEGRPVVARIALLDTRYLKYQDACIGTVEATMNNGLVMVTLFPNFTMALEDPNLMDALKVQIHIVGAQQVESSIIATLHYQIVYRVQDHSFRLGGCGSNDSLLITVNTQEQPHCMHIPREIPKEELIQLLPEKWMTNYEQIHATRQPVRSTNNKIISKGDGTSEIKFDHSHLKNPQTPPIFPTQMMMTPRGDLTQAHDKEDPDCWCELCHLGAESRMIEKFDADGRPILFFKDPITGHCPWNEDCSCEQCVEENFVQELEGGYHTIYNPHKKGKKKKKNSIHSQLYKRWMNGDPTVGPLGEDNVKFVFLVDYGPKKKEESPDLVPQKLPPSDSSSPPSDRKEKPALQPCYKKIQKWIKKNPAIHKDSAQMNMQSICMFTPVGPSYNKDFPPLEEFTEKEFWHIPKIPTQLHGEKVSAAEATLNWQTENSLAQNATLQRIDARVTQMDTKITMVETKVDSNTKIANELIVALNRMLREAEKRPAEPGPDLLYHIEQKTQEIQRLKDHIKSLEDHGLPPSACQGEPLFPSLSRATPTSVFSPFTRRELPPPPNVFSYHTTEPRRLTPYELREHIRKQEAEQKRER</sequence>
<keyword evidence="4" id="KW-1185">Reference proteome</keyword>
<evidence type="ECO:0000256" key="1">
    <source>
        <dbReference type="SAM" id="Coils"/>
    </source>
</evidence>
<evidence type="ECO:0000256" key="2">
    <source>
        <dbReference type="SAM" id="MobiDB-lite"/>
    </source>
</evidence>
<feature type="region of interest" description="Disordered" evidence="2">
    <location>
        <begin position="430"/>
        <end position="458"/>
    </location>
</feature>
<gene>
    <name evidence="3" type="ORF">V6N12_033190</name>
</gene>
<evidence type="ECO:0000313" key="3">
    <source>
        <dbReference type="EMBL" id="KAK8504942.1"/>
    </source>
</evidence>
<proteinExistence type="predicted"/>
<name>A0ABR2BDK4_9ROSI</name>